<evidence type="ECO:0000313" key="2">
    <source>
        <dbReference type="EMBL" id="KAE9538105.1"/>
    </source>
</evidence>
<evidence type="ECO:0000256" key="1">
    <source>
        <dbReference type="SAM" id="Phobius"/>
    </source>
</evidence>
<comment type="caution">
    <text evidence="2">The sequence shown here is derived from an EMBL/GenBank/DDBJ whole genome shotgun (WGS) entry which is preliminary data.</text>
</comment>
<feature type="transmembrane region" description="Helical" evidence="1">
    <location>
        <begin position="54"/>
        <end position="73"/>
    </location>
</feature>
<dbReference type="AlphaFoldDB" id="A0A6G0TST0"/>
<keyword evidence="1" id="KW-0472">Membrane</keyword>
<keyword evidence="1" id="KW-0812">Transmembrane</keyword>
<organism evidence="2 3">
    <name type="scientific">Aphis glycines</name>
    <name type="common">Soybean aphid</name>
    <dbReference type="NCBI Taxonomy" id="307491"/>
    <lineage>
        <taxon>Eukaryota</taxon>
        <taxon>Metazoa</taxon>
        <taxon>Ecdysozoa</taxon>
        <taxon>Arthropoda</taxon>
        <taxon>Hexapoda</taxon>
        <taxon>Insecta</taxon>
        <taxon>Pterygota</taxon>
        <taxon>Neoptera</taxon>
        <taxon>Paraneoptera</taxon>
        <taxon>Hemiptera</taxon>
        <taxon>Sternorrhyncha</taxon>
        <taxon>Aphidomorpha</taxon>
        <taxon>Aphidoidea</taxon>
        <taxon>Aphididae</taxon>
        <taxon>Aphidini</taxon>
        <taxon>Aphis</taxon>
        <taxon>Aphis</taxon>
    </lineage>
</organism>
<keyword evidence="3" id="KW-1185">Reference proteome</keyword>
<proteinExistence type="predicted"/>
<gene>
    <name evidence="2" type="ORF">AGLY_006077</name>
</gene>
<keyword evidence="1" id="KW-1133">Transmembrane helix</keyword>
<evidence type="ECO:0000313" key="3">
    <source>
        <dbReference type="Proteomes" id="UP000475862"/>
    </source>
</evidence>
<feature type="transmembrane region" description="Helical" evidence="1">
    <location>
        <begin position="21"/>
        <end position="42"/>
    </location>
</feature>
<name>A0A6G0TST0_APHGL</name>
<accession>A0A6G0TST0</accession>
<sequence>MRKHILDIRSVCNWYVKKFKSIICIFNRIWLCYYSSIIINIFKIYKLNIPINTYHLFVFLLFLTEFAASFKTLHQILSSTNIKFILLSEKCLPNCTVEKVRLLHLHHPIYATAYAHFSFQRLVFYKINVFIIKKQNLTYTYYLYINTYESVIKNNLNLYVLNINCSHSTFNIFNNCTIITIFNQYPFNTQSNGFLLNKSKLNNITNK</sequence>
<dbReference type="EMBL" id="VYZN01000017">
    <property type="protein sequence ID" value="KAE9538105.1"/>
    <property type="molecule type" value="Genomic_DNA"/>
</dbReference>
<reference evidence="2 3" key="1">
    <citation type="submission" date="2019-08" db="EMBL/GenBank/DDBJ databases">
        <title>The genome of the soybean aphid Biotype 1, its phylome, world population structure and adaptation to the North American continent.</title>
        <authorList>
            <person name="Giordano R."/>
            <person name="Donthu R.K."/>
            <person name="Hernandez A.G."/>
            <person name="Wright C.L."/>
            <person name="Zimin A.V."/>
        </authorList>
    </citation>
    <scope>NUCLEOTIDE SEQUENCE [LARGE SCALE GENOMIC DNA]</scope>
    <source>
        <tissue evidence="2">Whole aphids</tissue>
    </source>
</reference>
<dbReference type="Proteomes" id="UP000475862">
    <property type="component" value="Unassembled WGS sequence"/>
</dbReference>
<protein>
    <submittedName>
        <fullName evidence="2">Uncharacterized protein</fullName>
    </submittedName>
</protein>